<dbReference type="Gene3D" id="3.40.50.2300">
    <property type="match status" value="1"/>
</dbReference>
<dbReference type="CDD" id="cd00156">
    <property type="entry name" value="REC"/>
    <property type="match status" value="1"/>
</dbReference>
<dbReference type="GeneID" id="62696003"/>
<dbReference type="SMART" id="SM00850">
    <property type="entry name" value="LytTR"/>
    <property type="match status" value="1"/>
</dbReference>
<dbReference type="InterPro" id="IPR007492">
    <property type="entry name" value="LytTR_DNA-bd_dom"/>
</dbReference>
<dbReference type="Pfam" id="PF04397">
    <property type="entry name" value="LytTR"/>
    <property type="match status" value="1"/>
</dbReference>
<dbReference type="Pfam" id="PF00072">
    <property type="entry name" value="Response_reg"/>
    <property type="match status" value="1"/>
</dbReference>
<dbReference type="GO" id="GO:0003677">
    <property type="term" value="F:DNA binding"/>
    <property type="evidence" value="ECO:0007669"/>
    <property type="project" value="InterPro"/>
</dbReference>
<dbReference type="KEGG" id="csci:HDCHBGLK_01794"/>
<sequence length="236" mass="27991">MIKIVIIDDEENILNIVENIVKKAMENKIEIYTYLSVKKFWTDFEEKMDFDIVISDVEMPEIGGIELGKRIKGKKSDIYLIYLTSYSMYAVQSYEIEAYQYILKENMQYRLPIVLSSLINKFEKDKDKFRFIGSPMNKEKIYYKEIIYMCKEKTSKYVRFVTTRGIYKERITLTQIIKELGSAEFLLTERGYVVNVNHLDGIKENLITMDNGEQIIISRSNLKRVKEQINLYRGRL</sequence>
<dbReference type="PROSITE" id="PS50110">
    <property type="entry name" value="RESPONSE_REGULATORY"/>
    <property type="match status" value="1"/>
</dbReference>
<evidence type="ECO:0000259" key="5">
    <source>
        <dbReference type="PROSITE" id="PS50930"/>
    </source>
</evidence>
<accession>A0A494WJX7</accession>
<organism evidence="6 7">
    <name type="scientific">Clostridium scindens (strain ATCC 35704 / DSM 5676 / VPI 13733 / 19)</name>
    <dbReference type="NCBI Taxonomy" id="411468"/>
    <lineage>
        <taxon>Bacteria</taxon>
        <taxon>Bacillati</taxon>
        <taxon>Bacillota</taxon>
        <taxon>Clostridia</taxon>
        <taxon>Lachnospirales</taxon>
        <taxon>Lachnospiraceae</taxon>
    </lineage>
</organism>
<evidence type="ECO:0000256" key="2">
    <source>
        <dbReference type="ARBA" id="ARBA00024867"/>
    </source>
</evidence>
<dbReference type="SMART" id="SM00448">
    <property type="entry name" value="REC"/>
    <property type="match status" value="1"/>
</dbReference>
<gene>
    <name evidence="6" type="primary">natR_2</name>
    <name evidence="6" type="ORF">HDCHBGLK_01794</name>
</gene>
<dbReference type="AlphaFoldDB" id="A0A494WJX7"/>
<keyword evidence="3" id="KW-0597">Phosphoprotein</keyword>
<dbReference type="PANTHER" id="PTHR37299:SF1">
    <property type="entry name" value="STAGE 0 SPORULATION PROTEIN A HOMOLOG"/>
    <property type="match status" value="1"/>
</dbReference>
<evidence type="ECO:0000256" key="3">
    <source>
        <dbReference type="PROSITE-ProRule" id="PRU00169"/>
    </source>
</evidence>
<comment type="function">
    <text evidence="2">May play the central regulatory role in sporulation. It may be an element of the effector pathway responsible for the activation of sporulation genes in response to nutritional stress. Spo0A may act in concert with spo0H (a sigma factor) to control the expression of some genes that are critical to the sporulation process.</text>
</comment>
<evidence type="ECO:0000259" key="4">
    <source>
        <dbReference type="PROSITE" id="PS50110"/>
    </source>
</evidence>
<dbReference type="Proteomes" id="UP000289664">
    <property type="component" value="Chromosome"/>
</dbReference>
<dbReference type="InterPro" id="IPR046947">
    <property type="entry name" value="LytR-like"/>
</dbReference>
<dbReference type="EMBL" id="CP036170">
    <property type="protein sequence ID" value="QBF74392.1"/>
    <property type="molecule type" value="Genomic_DNA"/>
</dbReference>
<dbReference type="InterPro" id="IPR001789">
    <property type="entry name" value="Sig_transdc_resp-reg_receiver"/>
</dbReference>
<dbReference type="GO" id="GO:0000156">
    <property type="term" value="F:phosphorelay response regulator activity"/>
    <property type="evidence" value="ECO:0007669"/>
    <property type="project" value="InterPro"/>
</dbReference>
<dbReference type="RefSeq" id="WP_039909930.1">
    <property type="nucleotide sequence ID" value="NZ_CP036170.1"/>
</dbReference>
<dbReference type="SUPFAM" id="SSF52172">
    <property type="entry name" value="CheY-like"/>
    <property type="match status" value="1"/>
</dbReference>
<name>A0A494WJX7_CLOS5</name>
<feature type="domain" description="HTH LytTR-type" evidence="5">
    <location>
        <begin position="139"/>
        <end position="231"/>
    </location>
</feature>
<dbReference type="InterPro" id="IPR011006">
    <property type="entry name" value="CheY-like_superfamily"/>
</dbReference>
<dbReference type="PANTHER" id="PTHR37299">
    <property type="entry name" value="TRANSCRIPTIONAL REGULATOR-RELATED"/>
    <property type="match status" value="1"/>
</dbReference>
<feature type="modified residue" description="4-aspartylphosphate" evidence="3">
    <location>
        <position position="56"/>
    </location>
</feature>
<dbReference type="OrthoDB" id="9779387at2"/>
<keyword evidence="7" id="KW-1185">Reference proteome</keyword>
<dbReference type="PROSITE" id="PS50930">
    <property type="entry name" value="HTH_LYTTR"/>
    <property type="match status" value="1"/>
</dbReference>
<proteinExistence type="predicted"/>
<reference evidence="6 7" key="1">
    <citation type="journal article" date="2019" name="Appl. Environ. Microbiol.">
        <title>Clostridium scindens ATCC 35704: integration of nutritional requirements, the complete genome sequence, and global transcriptional responses to bile acids.</title>
        <authorList>
            <person name="Devendran S."/>
            <person name="Shrestha R."/>
            <person name="Alves J.M.P."/>
            <person name="Wolf P.G."/>
            <person name="Ly L."/>
            <person name="Hernandez A.G."/>
            <person name="Mendez-Garcia C."/>
            <person name="Inboden A."/>
            <person name="Wiley J."/>
            <person name="Paul O."/>
            <person name="Allen A."/>
            <person name="Springer E."/>
            <person name="Wright C.L."/>
            <person name="Fields C.J."/>
            <person name="Daniel S.L."/>
            <person name="Ridlon J.M."/>
        </authorList>
    </citation>
    <scope>NUCLEOTIDE SEQUENCE [LARGE SCALE GENOMIC DNA]</scope>
    <source>
        <strain evidence="6 7">ATCC 35704</strain>
    </source>
</reference>
<feature type="domain" description="Response regulatory" evidence="4">
    <location>
        <begin position="3"/>
        <end position="119"/>
    </location>
</feature>
<evidence type="ECO:0000256" key="1">
    <source>
        <dbReference type="ARBA" id="ARBA00018672"/>
    </source>
</evidence>
<evidence type="ECO:0000313" key="7">
    <source>
        <dbReference type="Proteomes" id="UP000289664"/>
    </source>
</evidence>
<dbReference type="Gene3D" id="2.40.50.1020">
    <property type="entry name" value="LytTr DNA-binding domain"/>
    <property type="match status" value="1"/>
</dbReference>
<evidence type="ECO:0000313" key="6">
    <source>
        <dbReference type="EMBL" id="QBF74392.1"/>
    </source>
</evidence>
<protein>
    <recommendedName>
        <fullName evidence="1">Stage 0 sporulation protein A homolog</fullName>
    </recommendedName>
</protein>